<dbReference type="PANTHER" id="PTHR31438:SF1">
    <property type="entry name" value="LYSINE N-ACYLTRANSFERASE C17G9.06C-RELATED"/>
    <property type="match status" value="1"/>
</dbReference>
<dbReference type="SMART" id="SM01006">
    <property type="entry name" value="AlcB"/>
    <property type="match status" value="1"/>
</dbReference>
<dbReference type="AlphaFoldDB" id="A6G0Y6"/>
<dbReference type="InterPro" id="IPR016181">
    <property type="entry name" value="Acyl_CoA_acyltransferase"/>
</dbReference>
<proteinExistence type="predicted"/>
<organism evidence="3 4">
    <name type="scientific">Plesiocystis pacifica SIR-1</name>
    <dbReference type="NCBI Taxonomy" id="391625"/>
    <lineage>
        <taxon>Bacteria</taxon>
        <taxon>Pseudomonadati</taxon>
        <taxon>Myxococcota</taxon>
        <taxon>Polyangia</taxon>
        <taxon>Nannocystales</taxon>
        <taxon>Nannocystaceae</taxon>
        <taxon>Plesiocystis</taxon>
    </lineage>
</organism>
<dbReference type="Proteomes" id="UP000005801">
    <property type="component" value="Unassembled WGS sequence"/>
</dbReference>
<keyword evidence="4" id="KW-1185">Reference proteome</keyword>
<dbReference type="EMBL" id="ABCS01000010">
    <property type="protein sequence ID" value="EDM80524.1"/>
    <property type="molecule type" value="Genomic_DNA"/>
</dbReference>
<dbReference type="eggNOG" id="COG4264">
    <property type="taxonomic scope" value="Bacteria"/>
</dbReference>
<dbReference type="Pfam" id="PF13523">
    <property type="entry name" value="Acetyltransf_8"/>
    <property type="match status" value="1"/>
</dbReference>
<accession>A6G0Y6</accession>
<dbReference type="GO" id="GO:0016410">
    <property type="term" value="F:N-acyltransferase activity"/>
    <property type="evidence" value="ECO:0007669"/>
    <property type="project" value="TreeGrafter"/>
</dbReference>
<evidence type="ECO:0000313" key="4">
    <source>
        <dbReference type="Proteomes" id="UP000005801"/>
    </source>
</evidence>
<dbReference type="GO" id="GO:0019290">
    <property type="term" value="P:siderophore biosynthetic process"/>
    <property type="evidence" value="ECO:0007669"/>
    <property type="project" value="InterPro"/>
</dbReference>
<dbReference type="STRING" id="391625.PPSIR1_41974"/>
<dbReference type="InterPro" id="IPR019432">
    <property type="entry name" value="Acyltransferase_MbtK/IucB-like"/>
</dbReference>
<feature type="domain" description="Acyltransferase MbtK/IucB-like conserved" evidence="2">
    <location>
        <begin position="36"/>
        <end position="85"/>
    </location>
</feature>
<dbReference type="OrthoDB" id="9087497at2"/>
<evidence type="ECO:0000259" key="2">
    <source>
        <dbReference type="SMART" id="SM01006"/>
    </source>
</evidence>
<evidence type="ECO:0000313" key="3">
    <source>
        <dbReference type="EMBL" id="EDM80524.1"/>
    </source>
</evidence>
<gene>
    <name evidence="3" type="ORF">PPSIR1_41974</name>
</gene>
<dbReference type="PANTHER" id="PTHR31438">
    <property type="entry name" value="LYSINE N-ACYLTRANSFERASE C17G9.06C-RELATED"/>
    <property type="match status" value="1"/>
</dbReference>
<reference evidence="3 4" key="1">
    <citation type="submission" date="2007-06" db="EMBL/GenBank/DDBJ databases">
        <authorList>
            <person name="Shimkets L."/>
            <person name="Ferriera S."/>
            <person name="Johnson J."/>
            <person name="Kravitz S."/>
            <person name="Beeson K."/>
            <person name="Sutton G."/>
            <person name="Rogers Y.-H."/>
            <person name="Friedman R."/>
            <person name="Frazier M."/>
            <person name="Venter J.C."/>
        </authorList>
    </citation>
    <scope>NUCLEOTIDE SEQUENCE [LARGE SCALE GENOMIC DNA]</scope>
    <source>
        <strain evidence="3 4">SIR-1</strain>
    </source>
</reference>
<dbReference type="Gene3D" id="3.40.630.30">
    <property type="match status" value="1"/>
</dbReference>
<protein>
    <submittedName>
        <fullName evidence="3">IucA/IucC</fullName>
    </submittedName>
</protein>
<name>A6G0Y6_9BACT</name>
<dbReference type="RefSeq" id="WP_006970385.1">
    <property type="nucleotide sequence ID" value="NZ_ABCS01000010.1"/>
</dbReference>
<dbReference type="SUPFAM" id="SSF55729">
    <property type="entry name" value="Acyl-CoA N-acyltransferases (Nat)"/>
    <property type="match status" value="1"/>
</dbReference>
<evidence type="ECO:0000256" key="1">
    <source>
        <dbReference type="ARBA" id="ARBA00004924"/>
    </source>
</evidence>
<sequence length="218" mass="24314">MLSPQTPPSEPRIGPVGPWRFVSDQRVGSIERIELRELALARDAATIHDWVRRDYARYWGMQGMTCADVRAAYEALTARPSLRALIGLVRAADEAPRPAFLTECYLPICEAFARHYDARDSDRGLHILVAPRPAQPIPGFTRAAFASVLELLFADPAAERIVVEPDVRNHKIRAINRAFGFCELRPIEIEASPAGPAKTAMLSVCTREDLRRAMETLP</sequence>
<comment type="caution">
    <text evidence="3">The sequence shown here is derived from an EMBL/GenBank/DDBJ whole genome shotgun (WGS) entry which is preliminary data.</text>
</comment>
<comment type="pathway">
    <text evidence="1">Siderophore biosynthesis.</text>
</comment>